<feature type="non-terminal residue" evidence="1">
    <location>
        <position position="1"/>
    </location>
</feature>
<sequence length="73" mass="7618">GGYEGPTSMRGVRLCGSVSVLSNPDRALVSPPCHIFQHGQFGSGPVRVWSGVSLGGCTDLHVLLRGSLTTVPR</sequence>
<gene>
    <name evidence="1" type="primary">GSONMT00029983001</name>
</gene>
<reference evidence="1" key="2">
    <citation type="submission" date="2016-06" db="EMBL/GenBank/DDBJ databases">
        <title>The genome of a short-lived fish provides insights into sex chromosome evolution and the genetic control of aging.</title>
        <authorList>
            <person name="Reichwald K."/>
            <person name="Felder M."/>
            <person name="Petzold A."/>
            <person name="Koch P."/>
            <person name="Groth M."/>
            <person name="Platzer M."/>
        </authorList>
    </citation>
    <scope>NUCLEOTIDE SEQUENCE</scope>
    <source>
        <tissue evidence="1">Brain</tissue>
    </source>
</reference>
<organism evidence="1">
    <name type="scientific">Nothobranchius korthausae</name>
    <dbReference type="NCBI Taxonomy" id="1143690"/>
    <lineage>
        <taxon>Eukaryota</taxon>
        <taxon>Metazoa</taxon>
        <taxon>Chordata</taxon>
        <taxon>Craniata</taxon>
        <taxon>Vertebrata</taxon>
        <taxon>Euteleostomi</taxon>
        <taxon>Actinopterygii</taxon>
        <taxon>Neopterygii</taxon>
        <taxon>Teleostei</taxon>
        <taxon>Neoteleostei</taxon>
        <taxon>Acanthomorphata</taxon>
        <taxon>Ovalentaria</taxon>
        <taxon>Atherinomorphae</taxon>
        <taxon>Cyprinodontiformes</taxon>
        <taxon>Nothobranchiidae</taxon>
        <taxon>Nothobranchius</taxon>
    </lineage>
</organism>
<feature type="non-terminal residue" evidence="1">
    <location>
        <position position="73"/>
    </location>
</feature>
<protein>
    <submittedName>
        <fullName evidence="1">Serine/threonine-protein phosphatase</fullName>
    </submittedName>
</protein>
<evidence type="ECO:0000313" key="1">
    <source>
        <dbReference type="EMBL" id="SBQ66405.1"/>
    </source>
</evidence>
<proteinExistence type="predicted"/>
<dbReference type="EMBL" id="HAEB01019878">
    <property type="protein sequence ID" value="SBQ66405.1"/>
    <property type="molecule type" value="Transcribed_RNA"/>
</dbReference>
<name>A0A1A8G3Z8_9TELE</name>
<accession>A0A1A8G3Z8</accession>
<dbReference type="AlphaFoldDB" id="A0A1A8G3Z8"/>
<reference evidence="1" key="1">
    <citation type="submission" date="2016-05" db="EMBL/GenBank/DDBJ databases">
        <authorList>
            <person name="Lavstsen T."/>
            <person name="Jespersen J.S."/>
        </authorList>
    </citation>
    <scope>NUCLEOTIDE SEQUENCE</scope>
    <source>
        <tissue evidence="1">Brain</tissue>
    </source>
</reference>